<sequence>MAVPLSCLLGPPEIHRQTTTTTTRRVANFNSSDLTSDPPMGYTENLSRTFTSTGNPCLDFFFHVVPDTPASTLTHLLQSAWDHDPLITLKLVCNLRGVRGTGKSDKEGYYTAALWLHNHHPKTLACNVASLADFGCFKDLPEILYRLLEGPDVRRIAKQEWKSRKSGNRRVPVRPGVFRGGLKQKVVKRSPREAGVLEEMKRAEVEKDMASNSRQDKKIAAAKKALERYSRDPDYRFLFDRVSDLFAECLKSDINSLNSGESNKISLAAKWCPSLDSSFDRSTLLCESIARRVFPRESYPEEYEGIEDAHYAYRVRDRPKQVLVPLRKALELPEVYIGANQWNSIPYDRVASLAMKLYKDKFLKHDKERFEEYLERVKSGKATIAAGALLRHKIIGALNEGDGGQVAELQWKRMVDDTSKKGKLKNCLAVCDVSGSMEGIPMKVSLALGVLVSELSEEPWKGKLITFSHNPKLQIVDGDHLISTIEKIRRMEWGMSSNFQAVIEQIRRMERGMSSNFQAVVDWMLQVAVNKIICEEEMIKRLFVFSDMEFDQASCRPWETDYQTIVRKFREKGCGSAVPEIVFWNLRDSRATPVPSNQKGVALVSGFSKNLMTIFLEEGGDLNPEAVMEAAIAGEEYKKLVVLD</sequence>
<organism evidence="1 2">
    <name type="scientific">Camellia lanceoleosa</name>
    <dbReference type="NCBI Taxonomy" id="1840588"/>
    <lineage>
        <taxon>Eukaryota</taxon>
        <taxon>Viridiplantae</taxon>
        <taxon>Streptophyta</taxon>
        <taxon>Embryophyta</taxon>
        <taxon>Tracheophyta</taxon>
        <taxon>Spermatophyta</taxon>
        <taxon>Magnoliopsida</taxon>
        <taxon>eudicotyledons</taxon>
        <taxon>Gunneridae</taxon>
        <taxon>Pentapetalae</taxon>
        <taxon>asterids</taxon>
        <taxon>Ericales</taxon>
        <taxon>Theaceae</taxon>
        <taxon>Camellia</taxon>
    </lineage>
</organism>
<proteinExistence type="predicted"/>
<accession>A0ACC0F325</accession>
<evidence type="ECO:0000313" key="1">
    <source>
        <dbReference type="EMBL" id="KAI7983052.1"/>
    </source>
</evidence>
<gene>
    <name evidence="1" type="ORF">LOK49_LG15G00092</name>
</gene>
<name>A0ACC0F325_9ERIC</name>
<protein>
    <submittedName>
        <fullName evidence="1">Uncharacterized protein L728</fullName>
    </submittedName>
</protein>
<evidence type="ECO:0000313" key="2">
    <source>
        <dbReference type="Proteomes" id="UP001060215"/>
    </source>
</evidence>
<keyword evidence="2" id="KW-1185">Reference proteome</keyword>
<reference evidence="1 2" key="1">
    <citation type="journal article" date="2022" name="Plant J.">
        <title>Chromosome-level genome of Camellia lanceoleosa provides a valuable resource for understanding genome evolution and self-incompatibility.</title>
        <authorList>
            <person name="Gong W."/>
            <person name="Xiao S."/>
            <person name="Wang L."/>
            <person name="Liao Z."/>
            <person name="Chang Y."/>
            <person name="Mo W."/>
            <person name="Hu G."/>
            <person name="Li W."/>
            <person name="Zhao G."/>
            <person name="Zhu H."/>
            <person name="Hu X."/>
            <person name="Ji K."/>
            <person name="Xiang X."/>
            <person name="Song Q."/>
            <person name="Yuan D."/>
            <person name="Jin S."/>
            <person name="Zhang L."/>
        </authorList>
    </citation>
    <scope>NUCLEOTIDE SEQUENCE [LARGE SCALE GENOMIC DNA]</scope>
    <source>
        <strain evidence="1">SQ_2022a</strain>
    </source>
</reference>
<dbReference type="EMBL" id="CM045768">
    <property type="protein sequence ID" value="KAI7983052.1"/>
    <property type="molecule type" value="Genomic_DNA"/>
</dbReference>
<comment type="caution">
    <text evidence="1">The sequence shown here is derived from an EMBL/GenBank/DDBJ whole genome shotgun (WGS) entry which is preliminary data.</text>
</comment>
<dbReference type="Proteomes" id="UP001060215">
    <property type="component" value="Chromosome 11"/>
</dbReference>